<organism evidence="8 9">
    <name type="scientific">Helcococcus ovis</name>
    <dbReference type="NCBI Taxonomy" id="72026"/>
    <lineage>
        <taxon>Bacteria</taxon>
        <taxon>Bacillati</taxon>
        <taxon>Bacillota</taxon>
        <taxon>Tissierellia</taxon>
        <taxon>Tissierellales</taxon>
        <taxon>Peptoniphilaceae</taxon>
        <taxon>Helcococcus</taxon>
    </lineage>
</organism>
<evidence type="ECO:0000256" key="7">
    <source>
        <dbReference type="SAM" id="Phobius"/>
    </source>
</evidence>
<dbReference type="PANTHER" id="PTHR36838">
    <property type="entry name" value="AUXIN EFFLUX CARRIER FAMILY PROTEIN"/>
    <property type="match status" value="1"/>
</dbReference>
<evidence type="ECO:0000256" key="1">
    <source>
        <dbReference type="ARBA" id="ARBA00004141"/>
    </source>
</evidence>
<feature type="transmembrane region" description="Helical" evidence="7">
    <location>
        <begin position="77"/>
        <end position="97"/>
    </location>
</feature>
<protein>
    <submittedName>
        <fullName evidence="8">AEC family transporter</fullName>
    </submittedName>
</protein>
<keyword evidence="3" id="KW-1003">Cell membrane</keyword>
<feature type="transmembrane region" description="Helical" evidence="7">
    <location>
        <begin position="259"/>
        <end position="283"/>
    </location>
</feature>
<feature type="transmembrane region" description="Helical" evidence="7">
    <location>
        <begin position="324"/>
        <end position="347"/>
    </location>
</feature>
<keyword evidence="2" id="KW-0813">Transport</keyword>
<gene>
    <name evidence="8" type="ORF">EQF91_03065</name>
</gene>
<keyword evidence="4 7" id="KW-0812">Transmembrane</keyword>
<evidence type="ECO:0000256" key="3">
    <source>
        <dbReference type="ARBA" id="ARBA00022475"/>
    </source>
</evidence>
<dbReference type="EMBL" id="SCFR01000007">
    <property type="protein sequence ID" value="TFF66749.1"/>
    <property type="molecule type" value="Genomic_DNA"/>
</dbReference>
<accession>A0A4R9C1X5</accession>
<dbReference type="PANTHER" id="PTHR36838:SF1">
    <property type="entry name" value="SLR1864 PROTEIN"/>
    <property type="match status" value="1"/>
</dbReference>
<dbReference type="Pfam" id="PF03547">
    <property type="entry name" value="Mem_trans"/>
    <property type="match status" value="1"/>
</dbReference>
<evidence type="ECO:0000256" key="6">
    <source>
        <dbReference type="ARBA" id="ARBA00023136"/>
    </source>
</evidence>
<keyword evidence="9" id="KW-1185">Reference proteome</keyword>
<evidence type="ECO:0000313" key="8">
    <source>
        <dbReference type="EMBL" id="TFF66749.1"/>
    </source>
</evidence>
<feature type="transmembrane region" description="Helical" evidence="7">
    <location>
        <begin position="134"/>
        <end position="153"/>
    </location>
</feature>
<dbReference type="RefSeq" id="WP_134744138.1">
    <property type="nucleotide sequence ID" value="NZ_JBFNFK010000013.1"/>
</dbReference>
<name>A0A4R9C1X5_9FIRM</name>
<feature type="transmembrane region" description="Helical" evidence="7">
    <location>
        <begin position="224"/>
        <end position="247"/>
    </location>
</feature>
<feature type="transmembrane region" description="Helical" evidence="7">
    <location>
        <begin position="109"/>
        <end position="128"/>
    </location>
</feature>
<evidence type="ECO:0000256" key="5">
    <source>
        <dbReference type="ARBA" id="ARBA00022989"/>
    </source>
</evidence>
<keyword evidence="6 7" id="KW-0472">Membrane</keyword>
<reference evidence="8 9" key="1">
    <citation type="submission" date="2019-01" db="EMBL/GenBank/DDBJ databases">
        <title>Draft Genome Sequences of Helcococcus ovis Strains Isolated from the Uterus and Vagina of Dairy Cows with Metritis.</title>
        <authorList>
            <person name="Cunha F."/>
            <person name="Jeon S.J."/>
            <person name="Kutzer P."/>
            <person name="Galvao K.N."/>
        </authorList>
    </citation>
    <scope>NUCLEOTIDE SEQUENCE [LARGE SCALE GENOMIC DNA]</scope>
    <source>
        <strain evidence="8 9">KG-37</strain>
    </source>
</reference>
<comment type="caution">
    <text evidence="8">The sequence shown here is derived from an EMBL/GenBank/DDBJ whole genome shotgun (WGS) entry which is preliminary data.</text>
</comment>
<feature type="transmembrane region" description="Helical" evidence="7">
    <location>
        <begin position="16"/>
        <end position="34"/>
    </location>
</feature>
<dbReference type="InterPro" id="IPR004776">
    <property type="entry name" value="Mem_transp_PIN-like"/>
</dbReference>
<dbReference type="Proteomes" id="UP000297454">
    <property type="component" value="Unassembled WGS sequence"/>
</dbReference>
<feature type="transmembrane region" description="Helical" evidence="7">
    <location>
        <begin position="165"/>
        <end position="186"/>
    </location>
</feature>
<sequence length="353" mass="39649">MNFIEIFIKTIETQKVNTVIFSSLFIIMIGYYCRKKKIFGDNLAKVLTNIILSVSLPALAFKSFMVDINHEILHKGIGILIWSILVYVILILLSKLIYIKYDDNDSLRVLTIFGATTTFGIPIVIAIYGEQGALYSSIFNIGYRIFLYSYAYVKMSGVKMTKNNFKSMLLNPIIIATFLGLFLWIFQEYLPQVNISSINSMGKSVIKSFSILRVDNTFPQFYKVLSYLSGLASPIAWLAIGATLGSVNFKEAISDKKVWYYTFVKLIIVPFTNIICLILLRLIGMPIDLVGLGTIIIMMTTPPGTVTVAYAISNDKDPILASNTALLSTLWAVLMVPIWIIIVEILWSTGIFI</sequence>
<proteinExistence type="predicted"/>
<dbReference type="GO" id="GO:0016020">
    <property type="term" value="C:membrane"/>
    <property type="evidence" value="ECO:0007669"/>
    <property type="project" value="UniProtKB-SubCell"/>
</dbReference>
<dbReference type="SUPFAM" id="SSF82866">
    <property type="entry name" value="Multidrug efflux transporter AcrB transmembrane domain"/>
    <property type="match status" value="1"/>
</dbReference>
<comment type="subcellular location">
    <subcellularLocation>
        <location evidence="1">Membrane</location>
        <topology evidence="1">Multi-pass membrane protein</topology>
    </subcellularLocation>
</comment>
<dbReference type="AlphaFoldDB" id="A0A4R9C1X5"/>
<evidence type="ECO:0000313" key="9">
    <source>
        <dbReference type="Proteomes" id="UP000297454"/>
    </source>
</evidence>
<evidence type="ECO:0000256" key="4">
    <source>
        <dbReference type="ARBA" id="ARBA00022692"/>
    </source>
</evidence>
<dbReference type="GO" id="GO:0055085">
    <property type="term" value="P:transmembrane transport"/>
    <property type="evidence" value="ECO:0007669"/>
    <property type="project" value="InterPro"/>
</dbReference>
<keyword evidence="5 7" id="KW-1133">Transmembrane helix</keyword>
<feature type="transmembrane region" description="Helical" evidence="7">
    <location>
        <begin position="46"/>
        <end position="65"/>
    </location>
</feature>
<feature type="transmembrane region" description="Helical" evidence="7">
    <location>
        <begin position="289"/>
        <end position="312"/>
    </location>
</feature>
<evidence type="ECO:0000256" key="2">
    <source>
        <dbReference type="ARBA" id="ARBA00022448"/>
    </source>
</evidence>